<dbReference type="Gene3D" id="1.10.443.10">
    <property type="entry name" value="Intergrase catalytic core"/>
    <property type="match status" value="1"/>
</dbReference>
<keyword evidence="4" id="KW-1185">Reference proteome</keyword>
<accession>A0ABQ4DN07</accession>
<name>A0ABQ4DN07_9CELL</name>
<dbReference type="Proteomes" id="UP000614741">
    <property type="component" value="Unassembled WGS sequence"/>
</dbReference>
<protein>
    <recommendedName>
        <fullName evidence="2">Tyr recombinase domain-containing protein</fullName>
    </recommendedName>
</protein>
<reference evidence="3 4" key="1">
    <citation type="submission" date="2021-01" db="EMBL/GenBank/DDBJ databases">
        <title>Whole genome shotgun sequence of Cellulomonas phragmiteti NBRC 110785.</title>
        <authorList>
            <person name="Komaki H."/>
            <person name="Tamura T."/>
        </authorList>
    </citation>
    <scope>NUCLEOTIDE SEQUENCE [LARGE SCALE GENOMIC DNA]</scope>
    <source>
        <strain evidence="3 4">NBRC 110785</strain>
    </source>
</reference>
<evidence type="ECO:0000256" key="1">
    <source>
        <dbReference type="ARBA" id="ARBA00023172"/>
    </source>
</evidence>
<dbReference type="InterPro" id="IPR002104">
    <property type="entry name" value="Integrase_catalytic"/>
</dbReference>
<feature type="domain" description="Tyr recombinase" evidence="2">
    <location>
        <begin position="1"/>
        <end position="144"/>
    </location>
</feature>
<evidence type="ECO:0000313" key="3">
    <source>
        <dbReference type="EMBL" id="GIG40740.1"/>
    </source>
</evidence>
<proteinExistence type="predicted"/>
<gene>
    <name evidence="3" type="ORF">Cph01nite_25020</name>
</gene>
<dbReference type="Pfam" id="PF00589">
    <property type="entry name" value="Phage_integrase"/>
    <property type="match status" value="1"/>
</dbReference>
<dbReference type="PROSITE" id="PS51898">
    <property type="entry name" value="TYR_RECOMBINASE"/>
    <property type="match status" value="1"/>
</dbReference>
<organism evidence="3 4">
    <name type="scientific">Cellulomonas phragmiteti</name>
    <dbReference type="NCBI Taxonomy" id="478780"/>
    <lineage>
        <taxon>Bacteria</taxon>
        <taxon>Bacillati</taxon>
        <taxon>Actinomycetota</taxon>
        <taxon>Actinomycetes</taxon>
        <taxon>Micrococcales</taxon>
        <taxon>Cellulomonadaceae</taxon>
        <taxon>Cellulomonas</taxon>
    </lineage>
</organism>
<dbReference type="SUPFAM" id="SSF56349">
    <property type="entry name" value="DNA breaking-rejoining enzymes"/>
    <property type="match status" value="1"/>
</dbReference>
<keyword evidence="1" id="KW-0233">DNA recombination</keyword>
<evidence type="ECO:0000259" key="2">
    <source>
        <dbReference type="PROSITE" id="PS51898"/>
    </source>
</evidence>
<dbReference type="InterPro" id="IPR011010">
    <property type="entry name" value="DNA_brk_join_enz"/>
</dbReference>
<dbReference type="InterPro" id="IPR013762">
    <property type="entry name" value="Integrase-like_cat_sf"/>
</dbReference>
<dbReference type="RefSeq" id="WP_203674705.1">
    <property type="nucleotide sequence ID" value="NZ_BONP01000015.1"/>
</dbReference>
<dbReference type="EMBL" id="BONP01000015">
    <property type="protein sequence ID" value="GIG40740.1"/>
    <property type="molecule type" value="Genomic_DNA"/>
</dbReference>
<comment type="caution">
    <text evidence="3">The sequence shown here is derived from an EMBL/GenBank/DDBJ whole genome shotgun (WGS) entry which is preliminary data.</text>
</comment>
<sequence length="151" mass="16280">MRAKGVHPTAYPLLPATRTVVRPISDLVALARLWCRRKGVTPNDRPLRIPLSLTVADADLVFRSTGGGHISEGLDNSRWHDALRGAGISRVGRNVHAARHTAASNLVRAGVPLSVVKEIMGHSTIAITQLYVTTTDTEQGQAMRALDAYLA</sequence>
<evidence type="ECO:0000313" key="4">
    <source>
        <dbReference type="Proteomes" id="UP000614741"/>
    </source>
</evidence>